<comment type="similarity">
    <text evidence="1">Belongs to the disease resistance NB-LRR family.</text>
</comment>
<dbReference type="AlphaFoldDB" id="A0A8T0R115"/>
<dbReference type="EMBL" id="CM029048">
    <property type="protein sequence ID" value="KAG2579204.1"/>
    <property type="molecule type" value="Genomic_DNA"/>
</dbReference>
<evidence type="ECO:0000259" key="8">
    <source>
        <dbReference type="Pfam" id="PF18052"/>
    </source>
</evidence>
<dbReference type="InterPro" id="IPR038005">
    <property type="entry name" value="RX-like_CC"/>
</dbReference>
<evidence type="ECO:0000313" key="12">
    <source>
        <dbReference type="Proteomes" id="UP000823388"/>
    </source>
</evidence>
<name>A0A8T0R115_PANVG</name>
<dbReference type="InterPro" id="IPR044974">
    <property type="entry name" value="Disease_R_plants"/>
</dbReference>
<dbReference type="OrthoDB" id="1306028at2759"/>
<feature type="domain" description="Disease resistance R13L4/SHOC-2-like LRR" evidence="10">
    <location>
        <begin position="582"/>
        <end position="960"/>
    </location>
</feature>
<dbReference type="InterPro" id="IPR002182">
    <property type="entry name" value="NB-ARC"/>
</dbReference>
<dbReference type="EMBL" id="CM029048">
    <property type="protein sequence ID" value="KAG2579205.1"/>
    <property type="molecule type" value="Genomic_DNA"/>
</dbReference>
<protein>
    <recommendedName>
        <fullName evidence="13">AAA+ ATPase domain-containing protein</fullName>
    </recommendedName>
</protein>
<dbReference type="FunFam" id="1.10.10.10:FF:000322">
    <property type="entry name" value="Probable disease resistance protein At1g63360"/>
    <property type="match status" value="1"/>
</dbReference>
<dbReference type="InterPro" id="IPR058922">
    <property type="entry name" value="WHD_DRP"/>
</dbReference>
<dbReference type="EMBL" id="CM029048">
    <property type="protein sequence ID" value="KAG2579206.1"/>
    <property type="molecule type" value="Genomic_DNA"/>
</dbReference>
<evidence type="ECO:0000256" key="3">
    <source>
        <dbReference type="ARBA" id="ARBA00022737"/>
    </source>
</evidence>
<dbReference type="Gene3D" id="1.10.8.430">
    <property type="entry name" value="Helical domain of apoptotic protease-activating factors"/>
    <property type="match status" value="1"/>
</dbReference>
<dbReference type="InterPro" id="IPR027417">
    <property type="entry name" value="P-loop_NTPase"/>
</dbReference>
<evidence type="ECO:0000256" key="2">
    <source>
        <dbReference type="ARBA" id="ARBA00022614"/>
    </source>
</evidence>
<dbReference type="Gene3D" id="1.20.5.4130">
    <property type="match status" value="1"/>
</dbReference>
<dbReference type="InterPro" id="IPR055414">
    <property type="entry name" value="LRR_R13L4/SHOC2-like"/>
</dbReference>
<dbReference type="Pfam" id="PF18052">
    <property type="entry name" value="Rx_N"/>
    <property type="match status" value="1"/>
</dbReference>
<dbReference type="Proteomes" id="UP000823388">
    <property type="component" value="Chromosome 6N"/>
</dbReference>
<evidence type="ECO:0008006" key="13">
    <source>
        <dbReference type="Google" id="ProtNLM"/>
    </source>
</evidence>
<dbReference type="Gene3D" id="3.40.50.300">
    <property type="entry name" value="P-loop containing nucleotide triphosphate hydrolases"/>
    <property type="match status" value="1"/>
</dbReference>
<feature type="domain" description="NB-ARC" evidence="7">
    <location>
        <begin position="205"/>
        <end position="363"/>
    </location>
</feature>
<gene>
    <name evidence="11" type="ORF">PVAP13_6NG248209</name>
</gene>
<dbReference type="EMBL" id="CM029048">
    <property type="protein sequence ID" value="KAG2579203.1"/>
    <property type="molecule type" value="Genomic_DNA"/>
</dbReference>
<reference evidence="11 12" key="1">
    <citation type="submission" date="2020-05" db="EMBL/GenBank/DDBJ databases">
        <title>WGS assembly of Panicum virgatum.</title>
        <authorList>
            <person name="Lovell J.T."/>
            <person name="Jenkins J."/>
            <person name="Shu S."/>
            <person name="Juenger T.E."/>
            <person name="Schmutz J."/>
        </authorList>
    </citation>
    <scope>NUCLEOTIDE SEQUENCE</scope>
    <source>
        <strain evidence="11">AP13</strain>
        <strain evidence="12">cv. AP13</strain>
    </source>
</reference>
<evidence type="ECO:0000256" key="4">
    <source>
        <dbReference type="ARBA" id="ARBA00022741"/>
    </source>
</evidence>
<evidence type="ECO:0000259" key="7">
    <source>
        <dbReference type="Pfam" id="PF00931"/>
    </source>
</evidence>
<dbReference type="GO" id="GO:0009626">
    <property type="term" value="P:plant-type hypersensitive response"/>
    <property type="evidence" value="ECO:0007669"/>
    <property type="project" value="UniProtKB-ARBA"/>
</dbReference>
<evidence type="ECO:0000256" key="1">
    <source>
        <dbReference type="ARBA" id="ARBA00008894"/>
    </source>
</evidence>
<dbReference type="PRINTS" id="PR00364">
    <property type="entry name" value="DISEASERSIST"/>
</dbReference>
<keyword evidence="5" id="KW-0611">Plant defense</keyword>
<keyword evidence="3" id="KW-0677">Repeat</keyword>
<keyword evidence="12" id="KW-1185">Reference proteome</keyword>
<dbReference type="PANTHER" id="PTHR23155:SF1228">
    <property type="entry name" value="NB-ARC DOMAIN CONTAINING PROTEIN, EXPRESSED"/>
    <property type="match status" value="1"/>
</dbReference>
<dbReference type="InterPro" id="IPR032675">
    <property type="entry name" value="LRR_dom_sf"/>
</dbReference>
<evidence type="ECO:0000259" key="9">
    <source>
        <dbReference type="Pfam" id="PF23559"/>
    </source>
</evidence>
<accession>A0A8T0R115</accession>
<sequence length="963" mass="109554">MVNYNKVIETAAGGNLGLLVTKLASLTLDKFSELKAISGNIDLLKEEVEILHAVLLDLSNEEDPSHQQKVWKNKVMELSYDMEDAIDEFDLASTKSHAIQEAGASNFIERAVQSVQSCIERIKKLPSDYVINQKIQSLRSRIDLSEERHKGLKTGRQSEGTSNDAIAIRDLAQYADPAGLVGIDAPREDIFRMLTQGQGNGSSTQRRVVAIVGLGGLGKTTLAQQVYDKIAAEGFTCKTFVTVSRNPDIHKILIDIMVGFKSSDKREDLRQLDRQQLTEKVREYIQEKRYLVVIDDVWSVDAWKFIEAALYDNSRGSRIIVTTRKNDVAEECRRSRNGYVYRLDPLGDVEAEQLFIARAFPHNKGCPPNLDEVCRKVLKKCGGSPLAILTLSASLANKETADEWEQVLDSLSYAVIDEDSDVNLMRRILSFSYYDLPQHLRTCLLYMSIFPEDAVIKRKRLVNRWIAQGFISTEARSKTKAGEHYFNELISRCLIQPLNISYDGRARACKVHDTILDFIKHKSKEESFVAFVGAQEGRPKSKVRHLSVQDFEIFTQTPHSAGSLWHWVRTWLGLGEHEVCPARSLTVSGRTEEMVFNHDFSRFPSLRVLDLEDFDLPFMHLGDTVIDVSRLFQLKYLATGQLHAKSIQGIVNLQYLETLDLRNCLLDEFPHDIYKLKHLVRLFIHNHGILPSGIGEMKALEELKCINADGSSLEFLQELGCLAKLRSVSVCLESDSRDKEKELVLISSLHKLGMNGRNNLESITVVNEYESVDVRLDDSNNDPSWRDALLNIRKFNMKDVWFTEVPGWMGSLNHIEKIELSVEHMGQKDLDILAELRRLLYLDLYFELYPAEGLTFRGTTTFQCLKYLRIPCNTAWTKLTIGSLPRLQHLQIDLSEDLPETDSDDEEFPPSGFFFYIGHLHSLTQVHVKIHHSFKDDKNEEAAAKIIRDAVNAHPKKPKLEIY</sequence>
<dbReference type="GO" id="GO:0002758">
    <property type="term" value="P:innate immune response-activating signaling pathway"/>
    <property type="evidence" value="ECO:0007669"/>
    <property type="project" value="UniProtKB-ARBA"/>
</dbReference>
<dbReference type="Gene3D" id="1.10.10.10">
    <property type="entry name" value="Winged helix-like DNA-binding domain superfamily/Winged helix DNA-binding domain"/>
    <property type="match status" value="1"/>
</dbReference>
<dbReference type="GO" id="GO:0042742">
    <property type="term" value="P:defense response to bacterium"/>
    <property type="evidence" value="ECO:0007669"/>
    <property type="project" value="UniProtKB-ARBA"/>
</dbReference>
<dbReference type="InterPro" id="IPR042197">
    <property type="entry name" value="Apaf_helical"/>
</dbReference>
<feature type="domain" description="Disease resistance N-terminal" evidence="8">
    <location>
        <begin position="17"/>
        <end position="100"/>
    </location>
</feature>
<organism evidence="11 12">
    <name type="scientific">Panicum virgatum</name>
    <name type="common">Blackwell switchgrass</name>
    <dbReference type="NCBI Taxonomy" id="38727"/>
    <lineage>
        <taxon>Eukaryota</taxon>
        <taxon>Viridiplantae</taxon>
        <taxon>Streptophyta</taxon>
        <taxon>Embryophyta</taxon>
        <taxon>Tracheophyta</taxon>
        <taxon>Spermatophyta</taxon>
        <taxon>Magnoliopsida</taxon>
        <taxon>Liliopsida</taxon>
        <taxon>Poales</taxon>
        <taxon>Poaceae</taxon>
        <taxon>PACMAD clade</taxon>
        <taxon>Panicoideae</taxon>
        <taxon>Panicodae</taxon>
        <taxon>Paniceae</taxon>
        <taxon>Panicinae</taxon>
        <taxon>Panicum</taxon>
        <taxon>Panicum sect. Hiantes</taxon>
    </lineage>
</organism>
<dbReference type="SUPFAM" id="SSF52540">
    <property type="entry name" value="P-loop containing nucleoside triphosphate hydrolases"/>
    <property type="match status" value="1"/>
</dbReference>
<dbReference type="Pfam" id="PF23598">
    <property type="entry name" value="LRR_14"/>
    <property type="match status" value="1"/>
</dbReference>
<dbReference type="Pfam" id="PF23559">
    <property type="entry name" value="WHD_DRP"/>
    <property type="match status" value="1"/>
</dbReference>
<keyword evidence="4" id="KW-0547">Nucleotide-binding</keyword>
<proteinExistence type="inferred from homology"/>
<keyword evidence="2" id="KW-0433">Leucine-rich repeat</keyword>
<evidence type="ECO:0000256" key="5">
    <source>
        <dbReference type="ARBA" id="ARBA00022821"/>
    </source>
</evidence>
<dbReference type="PANTHER" id="PTHR23155">
    <property type="entry name" value="DISEASE RESISTANCE PROTEIN RP"/>
    <property type="match status" value="1"/>
</dbReference>
<dbReference type="InterPro" id="IPR041118">
    <property type="entry name" value="Rx_N"/>
</dbReference>
<evidence type="ECO:0000256" key="6">
    <source>
        <dbReference type="ARBA" id="ARBA00023054"/>
    </source>
</evidence>
<dbReference type="Pfam" id="PF00931">
    <property type="entry name" value="NB-ARC"/>
    <property type="match status" value="1"/>
</dbReference>
<dbReference type="CDD" id="cd14798">
    <property type="entry name" value="RX-CC_like"/>
    <property type="match status" value="1"/>
</dbReference>
<dbReference type="FunFam" id="3.40.50.300:FF:001091">
    <property type="entry name" value="Probable disease resistance protein At1g61300"/>
    <property type="match status" value="1"/>
</dbReference>
<feature type="domain" description="Disease resistance protein winged helix" evidence="9">
    <location>
        <begin position="449"/>
        <end position="519"/>
    </location>
</feature>
<keyword evidence="6" id="KW-0175">Coiled coil</keyword>
<dbReference type="SUPFAM" id="SSF52058">
    <property type="entry name" value="L domain-like"/>
    <property type="match status" value="1"/>
</dbReference>
<evidence type="ECO:0000259" key="10">
    <source>
        <dbReference type="Pfam" id="PF23598"/>
    </source>
</evidence>
<dbReference type="InterPro" id="IPR036388">
    <property type="entry name" value="WH-like_DNA-bd_sf"/>
</dbReference>
<dbReference type="Gene3D" id="3.80.10.10">
    <property type="entry name" value="Ribonuclease Inhibitor"/>
    <property type="match status" value="1"/>
</dbReference>
<comment type="caution">
    <text evidence="11">The sequence shown here is derived from an EMBL/GenBank/DDBJ whole genome shotgun (WGS) entry which is preliminary data.</text>
</comment>
<dbReference type="GO" id="GO:0043531">
    <property type="term" value="F:ADP binding"/>
    <property type="evidence" value="ECO:0007669"/>
    <property type="project" value="InterPro"/>
</dbReference>
<evidence type="ECO:0000313" key="11">
    <source>
        <dbReference type="EMBL" id="KAG2579204.1"/>
    </source>
</evidence>